<dbReference type="Gene3D" id="3.30.2090.10">
    <property type="entry name" value="Multidrug efflux transporter AcrB TolC docking domain, DN and DC subdomains"/>
    <property type="match status" value="2"/>
</dbReference>
<evidence type="ECO:0000256" key="6">
    <source>
        <dbReference type="ARBA" id="ARBA00022692"/>
    </source>
</evidence>
<dbReference type="Proteomes" id="UP000218968">
    <property type="component" value="Chromosome"/>
</dbReference>
<evidence type="ECO:0000256" key="5">
    <source>
        <dbReference type="ARBA" id="ARBA00022519"/>
    </source>
</evidence>
<evidence type="ECO:0000313" key="12">
    <source>
        <dbReference type="Proteomes" id="UP000218968"/>
    </source>
</evidence>
<dbReference type="Gene3D" id="3.30.70.1440">
    <property type="entry name" value="Multidrug efflux transporter AcrB pore domain"/>
    <property type="match status" value="1"/>
</dbReference>
<dbReference type="NCBIfam" id="NF000282">
    <property type="entry name" value="RND_permease_1"/>
    <property type="match status" value="1"/>
</dbReference>
<sequence length="1065" mass="113960">MPKFFINHPVFAWVVSILISLAGVISLLNMGVESYPSVAPPQVTVSATYPGASADTTERAVTQVIEQQLTGIDNLLYFSSTSSSSGRASVTLTFETGTDADIAQVQVQNKVSLATPRLPTEVVQQGVVVAKANAGFLMVVGLRASDPTVTRNQLNDIIGSRVLDQIARVPGVGSTQQFGAEYAMNIWLNPEKLQGYGMSASEVLAAVRGQNVQFAAGSIGSDPAPPGQGFTATVSAEGRFSTPEQFENIILRADNEGATVRLKDVARVAIGASGYGFDTKYNGQATGAFAIQLLPGANALTVAEAVSARMDELAPSFPPGIEWFKPYDTTTFVTLSIKEVVMTLIEALVLVFLVMLLFLQNLRATIIPTLVIPIALLGTFLGLSLLGFTVNQLTLFAMVLAIGIVVDDAIVVIENVERIMSEEHLPPREATIKAMEQITGAVVAITVVLAAVFIPSALQGGASGEIYKQFAITIAVAMGFSAFLALGFTPALCASFLKQHAPPGERRDNAFVRTFNKYYDRVNRTYVGHVGSAIRHAPRWMMVFVALSVVCGFLYMKLPSSFLPEEDQGYALAIVQLPPGATLQRTNAVFEDVRARLEQNPSYESMLQVAGFSFVGQGENVGMGFIKLKDWSERDVDINGFLGQVNGALQGVQDATIFVVNLPTVQGLGQFGGFDMYLQDRSGAGREALQQALNQLIGAAAQETDLLQGVRPNTLEAAPQLQLDVDRVQAGSMGLSINDIYSAIQLMLAPVYVNDYISEGRIKRVTMQADAQFRDAPGSINRFYTPSAIATNPNGTPTMIPLDTVVRPKWGVSSPSLTRYNGYSAINVVGSQAPGRSSGEAMTAMEQIVENDLPAGFGYDWAGLSYQEIIAGNTATLLLLLSVIVVFLCLAALYESWSIPVAVLLVVPLGILGAVVFTMLRPGLSNDIFFKIGMVTVIGLAAKNAILIVEFAVLQYKEGKTLFDATVEGAELRFRPIMMTSFAFIMGVTPMALSTGAGANARHALATGVIGGMLFATFLGLLLIPVFFVTVRRVLGDKLDKPDPRLVDSSDARPLDPDGVDRPAH</sequence>
<dbReference type="GO" id="GO:0005886">
    <property type="term" value="C:plasma membrane"/>
    <property type="evidence" value="ECO:0007669"/>
    <property type="project" value="UniProtKB-SubCell"/>
</dbReference>
<evidence type="ECO:0000313" key="11">
    <source>
        <dbReference type="EMBL" id="ATD67843.1"/>
    </source>
</evidence>
<evidence type="ECO:0000256" key="1">
    <source>
        <dbReference type="ARBA" id="ARBA00004429"/>
    </source>
</evidence>
<feature type="transmembrane region" description="Helical" evidence="9">
    <location>
        <begin position="932"/>
        <end position="953"/>
    </location>
</feature>
<dbReference type="InterPro" id="IPR004764">
    <property type="entry name" value="MdtF-like"/>
</dbReference>
<dbReference type="PANTHER" id="PTHR32063">
    <property type="match status" value="1"/>
</dbReference>
<evidence type="ECO:0000256" key="3">
    <source>
        <dbReference type="ARBA" id="ARBA00022448"/>
    </source>
</evidence>
<protein>
    <recommendedName>
        <fullName evidence="9">Efflux pump membrane transporter</fullName>
    </recommendedName>
</protein>
<dbReference type="GO" id="GO:0042910">
    <property type="term" value="F:xenobiotic transmembrane transporter activity"/>
    <property type="evidence" value="ECO:0007669"/>
    <property type="project" value="TreeGrafter"/>
</dbReference>
<dbReference type="Gene3D" id="3.30.70.1430">
    <property type="entry name" value="Multidrug efflux transporter AcrB pore domain"/>
    <property type="match status" value="2"/>
</dbReference>
<dbReference type="PANTHER" id="PTHR32063:SF13">
    <property type="entry name" value="MULTIDRUG EFFLUX PUMP SUBUNIT ACRB-RELATED"/>
    <property type="match status" value="1"/>
</dbReference>
<comment type="subcellular location">
    <subcellularLocation>
        <location evidence="1 9">Cell inner membrane</location>
        <topology evidence="1 9">Multi-pass membrane protein</topology>
    </subcellularLocation>
</comment>
<accession>A0A290XFK1</accession>
<keyword evidence="12" id="KW-1185">Reference proteome</keyword>
<feature type="transmembrane region" description="Helical" evidence="9">
    <location>
        <begin position="470"/>
        <end position="497"/>
    </location>
</feature>
<dbReference type="FunFam" id="3.30.70.1430:FF:000001">
    <property type="entry name" value="Efflux pump membrane transporter"/>
    <property type="match status" value="1"/>
</dbReference>
<dbReference type="SUPFAM" id="SSF82693">
    <property type="entry name" value="Multidrug efflux transporter AcrB pore domain, PN1, PN2, PC1 and PC2 subdomains"/>
    <property type="match status" value="4"/>
</dbReference>
<dbReference type="RefSeq" id="WP_096298654.1">
    <property type="nucleotide sequence ID" value="NZ_CP023406.1"/>
</dbReference>
<keyword evidence="4" id="KW-1003">Cell membrane</keyword>
<dbReference type="EMBL" id="CP023406">
    <property type="protein sequence ID" value="ATD67843.1"/>
    <property type="molecule type" value="Genomic_DNA"/>
</dbReference>
<dbReference type="InterPro" id="IPR001036">
    <property type="entry name" value="Acrflvin-R"/>
</dbReference>
<name>A0A290XFK1_9GAMM</name>
<dbReference type="SUPFAM" id="SSF82714">
    <property type="entry name" value="Multidrug efflux transporter AcrB TolC docking domain, DN and DC subdomains"/>
    <property type="match status" value="2"/>
</dbReference>
<dbReference type="Gene3D" id="3.30.70.1320">
    <property type="entry name" value="Multidrug efflux transporter AcrB pore domain like"/>
    <property type="match status" value="1"/>
</dbReference>
<dbReference type="InterPro" id="IPR027463">
    <property type="entry name" value="AcrB_DN_DC_subdom"/>
</dbReference>
<dbReference type="NCBIfam" id="TIGR00915">
    <property type="entry name" value="2A0602"/>
    <property type="match status" value="1"/>
</dbReference>
<dbReference type="SUPFAM" id="SSF82866">
    <property type="entry name" value="Multidrug efflux transporter AcrB transmembrane domain"/>
    <property type="match status" value="2"/>
</dbReference>
<feature type="region of interest" description="Disordered" evidence="10">
    <location>
        <begin position="1046"/>
        <end position="1065"/>
    </location>
</feature>
<dbReference type="FunFam" id="1.20.1640.10:FF:000001">
    <property type="entry name" value="Efflux pump membrane transporter"/>
    <property type="match status" value="1"/>
</dbReference>
<comment type="caution">
    <text evidence="9">Lacks conserved residue(s) required for the propagation of feature annotation.</text>
</comment>
<comment type="similarity">
    <text evidence="2 9">Belongs to the resistance-nodulation-cell division (RND) (TC 2.A.6) family.</text>
</comment>
<feature type="transmembrane region" description="Helical" evidence="9">
    <location>
        <begin position="434"/>
        <end position="458"/>
    </location>
</feature>
<feature type="transmembrane region" description="Helical" evidence="9">
    <location>
        <begin position="340"/>
        <end position="359"/>
    </location>
</feature>
<dbReference type="Gene3D" id="1.20.1640.10">
    <property type="entry name" value="Multidrug efflux transporter AcrB transmembrane domain"/>
    <property type="match status" value="2"/>
</dbReference>
<feature type="transmembrane region" description="Helical" evidence="9">
    <location>
        <begin position="366"/>
        <end position="387"/>
    </location>
</feature>
<keyword evidence="8 9" id="KW-0472">Membrane</keyword>
<evidence type="ECO:0000256" key="9">
    <source>
        <dbReference type="RuleBase" id="RU364070"/>
    </source>
</evidence>
<keyword evidence="3 9" id="KW-0813">Transport</keyword>
<evidence type="ECO:0000256" key="2">
    <source>
        <dbReference type="ARBA" id="ARBA00010942"/>
    </source>
</evidence>
<keyword evidence="7 9" id="KW-1133">Transmembrane helix</keyword>
<dbReference type="KEGG" id="lum:CNR27_10730"/>
<feature type="transmembrane region" description="Helical" evidence="9">
    <location>
        <begin position="901"/>
        <end position="920"/>
    </location>
</feature>
<feature type="transmembrane region" description="Helical" evidence="9">
    <location>
        <begin position="12"/>
        <end position="32"/>
    </location>
</feature>
<feature type="transmembrane region" description="Helical" evidence="9">
    <location>
        <begin position="1005"/>
        <end position="1031"/>
    </location>
</feature>
<feature type="transmembrane region" description="Helical" evidence="9">
    <location>
        <begin position="974"/>
        <end position="993"/>
    </location>
</feature>
<dbReference type="PRINTS" id="PR00702">
    <property type="entry name" value="ACRIFLAVINRP"/>
</dbReference>
<dbReference type="OrthoDB" id="9757904at2"/>
<evidence type="ECO:0000256" key="8">
    <source>
        <dbReference type="ARBA" id="ARBA00023136"/>
    </source>
</evidence>
<evidence type="ECO:0000256" key="10">
    <source>
        <dbReference type="SAM" id="MobiDB-lite"/>
    </source>
</evidence>
<evidence type="ECO:0000256" key="4">
    <source>
        <dbReference type="ARBA" id="ARBA00022475"/>
    </source>
</evidence>
<dbReference type="GO" id="GO:0015562">
    <property type="term" value="F:efflux transmembrane transporter activity"/>
    <property type="evidence" value="ECO:0007669"/>
    <property type="project" value="InterPro"/>
</dbReference>
<dbReference type="Pfam" id="PF00873">
    <property type="entry name" value="ACR_tran"/>
    <property type="match status" value="1"/>
</dbReference>
<dbReference type="AlphaFoldDB" id="A0A290XFK1"/>
<feature type="transmembrane region" description="Helical" evidence="9">
    <location>
        <begin position="540"/>
        <end position="558"/>
    </location>
</feature>
<reference evidence="12" key="1">
    <citation type="submission" date="2017-09" db="EMBL/GenBank/DDBJ databases">
        <title>Luteimonas liuhanmingii sp.nov., isolated from the intestinal contents of Tibetan Plateau Pika in Yushu, Qinghai Province, China.</title>
        <authorList>
            <person name="Gui Z."/>
        </authorList>
    </citation>
    <scope>NUCLEOTIDE SEQUENCE [LARGE SCALE GENOMIC DNA]</scope>
    <source>
        <strain evidence="12">100111</strain>
    </source>
</reference>
<feature type="transmembrane region" description="Helical" evidence="9">
    <location>
        <begin position="875"/>
        <end position="894"/>
    </location>
</feature>
<gene>
    <name evidence="11" type="ORF">CNR27_10730</name>
</gene>
<proteinExistence type="inferred from homology"/>
<dbReference type="GO" id="GO:0009636">
    <property type="term" value="P:response to toxic substance"/>
    <property type="evidence" value="ECO:0007669"/>
    <property type="project" value="UniProtKB-ARBA"/>
</dbReference>
<keyword evidence="5 9" id="KW-0997">Cell inner membrane</keyword>
<organism evidence="11 12">
    <name type="scientific">Luteimonas chenhongjianii</name>
    <dbReference type="NCBI Taxonomy" id="2006110"/>
    <lineage>
        <taxon>Bacteria</taxon>
        <taxon>Pseudomonadati</taxon>
        <taxon>Pseudomonadota</taxon>
        <taxon>Gammaproteobacteria</taxon>
        <taxon>Lysobacterales</taxon>
        <taxon>Lysobacteraceae</taxon>
        <taxon>Luteimonas</taxon>
    </lineage>
</organism>
<evidence type="ECO:0000256" key="7">
    <source>
        <dbReference type="ARBA" id="ARBA00022989"/>
    </source>
</evidence>
<keyword evidence="6 9" id="KW-0812">Transmembrane</keyword>